<organism evidence="2 3">
    <name type="scientific">Pseudomonas promysalinigenes</name>
    <dbReference type="NCBI Taxonomy" id="485898"/>
    <lineage>
        <taxon>Bacteria</taxon>
        <taxon>Pseudomonadati</taxon>
        <taxon>Pseudomonadota</taxon>
        <taxon>Gammaproteobacteria</taxon>
        <taxon>Pseudomonadales</taxon>
        <taxon>Pseudomonadaceae</taxon>
        <taxon>Pseudomonas</taxon>
    </lineage>
</organism>
<dbReference type="RefSeq" id="WP_261744821.1">
    <property type="nucleotide sequence ID" value="NZ_CP104557.1"/>
</dbReference>
<dbReference type="InterPro" id="IPR020189">
    <property type="entry name" value="IF5A_C"/>
</dbReference>
<dbReference type="Pfam" id="PF21485">
    <property type="entry name" value="IF5A-like_N"/>
    <property type="match status" value="1"/>
</dbReference>
<evidence type="ECO:0000313" key="2">
    <source>
        <dbReference type="EMBL" id="UXH40794.1"/>
    </source>
</evidence>
<keyword evidence="3" id="KW-1185">Reference proteome</keyword>
<dbReference type="PANTHER" id="PTHR11673">
    <property type="entry name" value="TRANSLATION INITIATION FACTOR 5A FAMILY MEMBER"/>
    <property type="match status" value="1"/>
</dbReference>
<dbReference type="Pfam" id="PF01287">
    <property type="entry name" value="eIF-5a"/>
    <property type="match status" value="1"/>
</dbReference>
<dbReference type="InterPro" id="IPR014722">
    <property type="entry name" value="Rib_uL2_dom2"/>
</dbReference>
<dbReference type="InterPro" id="IPR008991">
    <property type="entry name" value="Translation_prot_SH3-like_sf"/>
</dbReference>
<dbReference type="SUPFAM" id="SSF50249">
    <property type="entry name" value="Nucleic acid-binding proteins"/>
    <property type="match status" value="1"/>
</dbReference>
<reference evidence="2" key="1">
    <citation type="submission" date="2022-09" db="EMBL/GenBank/DDBJ databases">
        <title>Complete genome sequence of Pseudomonas promysalinigenes strain RL-WG26, a newly isolated PGPR with the potential for plant salinity stress alleviation.</title>
        <authorList>
            <person name="Ren L."/>
            <person name="Wang G."/>
            <person name="Hu H."/>
        </authorList>
    </citation>
    <scope>NUCLEOTIDE SEQUENCE</scope>
    <source>
        <strain evidence="2">RL-WG26</strain>
    </source>
</reference>
<dbReference type="Proteomes" id="UP001064504">
    <property type="component" value="Chromosome"/>
</dbReference>
<dbReference type="SMART" id="SM01376">
    <property type="entry name" value="eIF-5a"/>
    <property type="match status" value="1"/>
</dbReference>
<proteinExistence type="predicted"/>
<dbReference type="Gene3D" id="2.30.30.30">
    <property type="match status" value="1"/>
</dbReference>
<dbReference type="Gene3D" id="2.40.50.140">
    <property type="entry name" value="Nucleic acid-binding proteins"/>
    <property type="match status" value="1"/>
</dbReference>
<dbReference type="EMBL" id="CP104557">
    <property type="protein sequence ID" value="UXH40794.1"/>
    <property type="molecule type" value="Genomic_DNA"/>
</dbReference>
<dbReference type="InterPro" id="IPR001884">
    <property type="entry name" value="IF5A-like"/>
</dbReference>
<name>A0ABY6ARW3_9PSED</name>
<evidence type="ECO:0000259" key="1">
    <source>
        <dbReference type="SMART" id="SM01376"/>
    </source>
</evidence>
<accession>A0ABY6ARW3</accession>
<dbReference type="InterPro" id="IPR048670">
    <property type="entry name" value="IF5A-like_N"/>
</dbReference>
<dbReference type="InterPro" id="IPR012340">
    <property type="entry name" value="NA-bd_OB-fold"/>
</dbReference>
<gene>
    <name evidence="2" type="ORF">N5C08_04390</name>
</gene>
<dbReference type="SUPFAM" id="SSF50104">
    <property type="entry name" value="Translation proteins SH3-like domain"/>
    <property type="match status" value="1"/>
</dbReference>
<protein>
    <recommendedName>
        <fullName evidence="1">Translation initiation factor 5A C-terminal domain-containing protein</fullName>
    </recommendedName>
</protein>
<feature type="domain" description="Translation initiation factor 5A C-terminal" evidence="1">
    <location>
        <begin position="85"/>
        <end position="158"/>
    </location>
</feature>
<sequence length="168" mass="18706">MEGDDDVLKNNEALPSGKFAVPASALSRYEYVMIGERPCRIVELKHRKLSARPEATIIHLLGVDIFDGSKERLELGSDQQVWVPQVIREEYEVIDLIDSNFSLMDRQGVLRDDLELTKSCNPDDPETVRKLFEDTNADSHCMATVCTVLGKAVVVEVKHAKAGLQPGV</sequence>
<evidence type="ECO:0000313" key="3">
    <source>
        <dbReference type="Proteomes" id="UP001064504"/>
    </source>
</evidence>